<dbReference type="PRINTS" id="PR00385">
    <property type="entry name" value="P450"/>
</dbReference>
<dbReference type="Gene3D" id="1.10.630.10">
    <property type="entry name" value="Cytochrome P450"/>
    <property type="match status" value="1"/>
</dbReference>
<keyword evidence="5" id="KW-0560">Oxidoreductase</keyword>
<dbReference type="GO" id="GO:0005506">
    <property type="term" value="F:iron ion binding"/>
    <property type="evidence" value="ECO:0007669"/>
    <property type="project" value="InterPro"/>
</dbReference>
<dbReference type="GO" id="GO:0020037">
    <property type="term" value="F:heme binding"/>
    <property type="evidence" value="ECO:0007669"/>
    <property type="project" value="InterPro"/>
</dbReference>
<evidence type="ECO:0000256" key="2">
    <source>
        <dbReference type="ARBA" id="ARBA00022723"/>
    </source>
</evidence>
<evidence type="ECO:0000256" key="4">
    <source>
        <dbReference type="PIRSR" id="PIRSR602401-1"/>
    </source>
</evidence>
<protein>
    <recommendedName>
        <fullName evidence="9">Cytochrome P450</fullName>
    </recommendedName>
</protein>
<keyword evidence="5" id="KW-0503">Monooxygenase</keyword>
<feature type="binding site" description="axial binding residue" evidence="4">
    <location>
        <position position="467"/>
    </location>
    <ligand>
        <name>heme</name>
        <dbReference type="ChEBI" id="CHEBI:30413"/>
    </ligand>
    <ligandPart>
        <name>Fe</name>
        <dbReference type="ChEBI" id="CHEBI:18248"/>
    </ligandPart>
</feature>
<evidence type="ECO:0000313" key="7">
    <source>
        <dbReference type="EMBL" id="RWA06473.1"/>
    </source>
</evidence>
<feature type="transmembrane region" description="Helical" evidence="6">
    <location>
        <begin position="20"/>
        <end position="37"/>
    </location>
</feature>
<evidence type="ECO:0000313" key="8">
    <source>
        <dbReference type="Proteomes" id="UP000286045"/>
    </source>
</evidence>
<dbReference type="CDD" id="cd20615">
    <property type="entry name" value="CYP_GliC-like"/>
    <property type="match status" value="1"/>
</dbReference>
<dbReference type="PRINTS" id="PR00463">
    <property type="entry name" value="EP450I"/>
</dbReference>
<evidence type="ECO:0008006" key="9">
    <source>
        <dbReference type="Google" id="ProtNLM"/>
    </source>
</evidence>
<dbReference type="PANTHER" id="PTHR24291">
    <property type="entry name" value="CYTOCHROME P450 FAMILY 4"/>
    <property type="match status" value="1"/>
</dbReference>
<dbReference type="AlphaFoldDB" id="A0A439CW97"/>
<evidence type="ECO:0000256" key="5">
    <source>
        <dbReference type="RuleBase" id="RU000461"/>
    </source>
</evidence>
<keyword evidence="6" id="KW-1133">Transmembrane helix</keyword>
<dbReference type="InterPro" id="IPR001128">
    <property type="entry name" value="Cyt_P450"/>
</dbReference>
<dbReference type="InterPro" id="IPR002401">
    <property type="entry name" value="Cyt_P450_E_grp-I"/>
</dbReference>
<dbReference type="InterPro" id="IPR050196">
    <property type="entry name" value="Cytochrome_P450_Monoox"/>
</dbReference>
<evidence type="ECO:0000256" key="1">
    <source>
        <dbReference type="ARBA" id="ARBA00010617"/>
    </source>
</evidence>
<name>A0A439CW97_9PEZI</name>
<dbReference type="InterPro" id="IPR036396">
    <property type="entry name" value="Cyt_P450_sf"/>
</dbReference>
<dbReference type="PANTHER" id="PTHR24291:SF167">
    <property type="entry name" value="CYTOCHROME P450 MONOOXYGENASE GLIC"/>
    <property type="match status" value="1"/>
</dbReference>
<comment type="cofactor">
    <cofactor evidence="4">
        <name>heme</name>
        <dbReference type="ChEBI" id="CHEBI:30413"/>
    </cofactor>
</comment>
<organism evidence="7 8">
    <name type="scientific">Xylaria grammica</name>
    <dbReference type="NCBI Taxonomy" id="363999"/>
    <lineage>
        <taxon>Eukaryota</taxon>
        <taxon>Fungi</taxon>
        <taxon>Dikarya</taxon>
        <taxon>Ascomycota</taxon>
        <taxon>Pezizomycotina</taxon>
        <taxon>Sordariomycetes</taxon>
        <taxon>Xylariomycetidae</taxon>
        <taxon>Xylariales</taxon>
        <taxon>Xylariaceae</taxon>
        <taxon>Xylaria</taxon>
    </lineage>
</organism>
<dbReference type="PROSITE" id="PS00086">
    <property type="entry name" value="CYTOCHROME_P450"/>
    <property type="match status" value="1"/>
</dbReference>
<sequence length="526" mass="59215">MNTTSTFPYLSSTTNGMAQTASFYGIIALIGFALLALRKPLQQAFNIILSRFIHLVLVSMNPVRHAEDASSLPTCVYEFPNGQGDHAKFFHGRQNSEAWEKQHGSIYRLWSGASPEVVITRAHHVQVVFKDSSTHTKAINNNSGWFMGEILGQCVGLISGEQWKRVRAVVEVPFRHSTANRYVSAIQKRTKDCLQELWDTKELSRGALRPADDLKLLPFLITADIIYGPLTPELESELRALAPQRESLFQWVLKGGLPRFAVSAYLPWTKANCDLAAFEQQWRTFNEKAHKSAIERGILEAPIVDFFQARADGKLSEREMLHTLDEMLFANLDVTIGAVGWNVVFLAADRTIRERLLAEIESSDARDGYILSSTTLLAACVNESARLRPLAAFSVPQSIPTPRVVGGYVFPAGTNFIIDSYALNVRNPYWGEDGDCYRPDRFLERQKGGSTESRYNYWRFGFGPRQCMGKYVADLVVRELLVQLVKGYELGLMAKESAEGSDEWERNPAVWIDHPSLQIRCVKKTQ</sequence>
<proteinExistence type="inferred from homology"/>
<dbReference type="GO" id="GO:0016705">
    <property type="term" value="F:oxidoreductase activity, acting on paired donors, with incorporation or reduction of molecular oxygen"/>
    <property type="evidence" value="ECO:0007669"/>
    <property type="project" value="InterPro"/>
</dbReference>
<reference evidence="7 8" key="1">
    <citation type="submission" date="2018-12" db="EMBL/GenBank/DDBJ databases">
        <title>Draft genome sequence of Xylaria grammica IHI A82.</title>
        <authorList>
            <person name="Buettner E."/>
            <person name="Kellner H."/>
        </authorList>
    </citation>
    <scope>NUCLEOTIDE SEQUENCE [LARGE SCALE GENOMIC DNA]</scope>
    <source>
        <strain evidence="7 8">IHI A82</strain>
    </source>
</reference>
<dbReference type="InterPro" id="IPR017972">
    <property type="entry name" value="Cyt_P450_CS"/>
</dbReference>
<dbReference type="Proteomes" id="UP000286045">
    <property type="component" value="Unassembled WGS sequence"/>
</dbReference>
<dbReference type="SUPFAM" id="SSF48264">
    <property type="entry name" value="Cytochrome P450"/>
    <property type="match status" value="1"/>
</dbReference>
<comment type="caution">
    <text evidence="7">The sequence shown here is derived from an EMBL/GenBank/DDBJ whole genome shotgun (WGS) entry which is preliminary data.</text>
</comment>
<comment type="similarity">
    <text evidence="1 5">Belongs to the cytochrome P450 family.</text>
</comment>
<dbReference type="EMBL" id="RYZI01000334">
    <property type="protein sequence ID" value="RWA06473.1"/>
    <property type="molecule type" value="Genomic_DNA"/>
</dbReference>
<keyword evidence="2 4" id="KW-0479">Metal-binding</keyword>
<keyword evidence="8" id="KW-1185">Reference proteome</keyword>
<keyword evidence="3 4" id="KW-0408">Iron</keyword>
<accession>A0A439CW97</accession>
<dbReference type="GO" id="GO:0004497">
    <property type="term" value="F:monooxygenase activity"/>
    <property type="evidence" value="ECO:0007669"/>
    <property type="project" value="UniProtKB-KW"/>
</dbReference>
<dbReference type="Pfam" id="PF00067">
    <property type="entry name" value="p450"/>
    <property type="match status" value="1"/>
</dbReference>
<keyword evidence="4 5" id="KW-0349">Heme</keyword>
<keyword evidence="6" id="KW-0812">Transmembrane</keyword>
<gene>
    <name evidence="7" type="ORF">EKO27_g8630</name>
</gene>
<evidence type="ECO:0000256" key="3">
    <source>
        <dbReference type="ARBA" id="ARBA00023004"/>
    </source>
</evidence>
<evidence type="ECO:0000256" key="6">
    <source>
        <dbReference type="SAM" id="Phobius"/>
    </source>
</evidence>
<keyword evidence="6" id="KW-0472">Membrane</keyword>
<dbReference type="STRING" id="363999.A0A439CW97"/>